<dbReference type="NCBIfam" id="NF033542">
    <property type="entry name" value="transpos_IS110"/>
    <property type="match status" value="1"/>
</dbReference>
<keyword evidence="4" id="KW-1185">Reference proteome</keyword>
<dbReference type="InterPro" id="IPR003346">
    <property type="entry name" value="Transposase_20"/>
</dbReference>
<dbReference type="PANTHER" id="PTHR33055:SF3">
    <property type="entry name" value="PUTATIVE TRANSPOSASE FOR IS117-RELATED"/>
    <property type="match status" value="1"/>
</dbReference>
<proteinExistence type="predicted"/>
<evidence type="ECO:0000313" key="4">
    <source>
        <dbReference type="Proteomes" id="UP000199455"/>
    </source>
</evidence>
<dbReference type="InterPro" id="IPR002525">
    <property type="entry name" value="Transp_IS110-like_N"/>
</dbReference>
<dbReference type="GO" id="GO:0006313">
    <property type="term" value="P:DNA transposition"/>
    <property type="evidence" value="ECO:0007669"/>
    <property type="project" value="InterPro"/>
</dbReference>
<accession>A0A1G7DHV1</accession>
<sequence length="335" mass="38151">MNYRLFAGIDVSKLKIDVVFFLTENPDKQFHECFDNSDEGCSKMVSWINQISGLLITDMFFCVEDTGLYTLPVCTFFDEQGGNLWVENALRLKRSLGLKRGKSDKADAAEIANYGFLHRRKAILFKLPGETISKLKHLLSCRKQLVKQQTALKNASGELEVFDKEAADFTLYIRKSLITEYEIKIKMLEEKLLACVKEDSILEKQYNLVKTVHGIGAQTAMFIVVLTQGFTLFENPRKFACYCGLAPFGNTSGTTLKGKPKVSHLANKRIKTLLTMCALNTIKKDNEFKRYYDRKIKEGKHHSSILNVLRNKLISRAFAAVLKDRPYEKDLNFAA</sequence>
<reference evidence="4" key="1">
    <citation type="submission" date="2016-10" db="EMBL/GenBank/DDBJ databases">
        <authorList>
            <person name="Varghese N."/>
            <person name="Submissions S."/>
        </authorList>
    </citation>
    <scope>NUCLEOTIDE SEQUENCE [LARGE SCALE GENOMIC DNA]</scope>
    <source>
        <strain evidence="4">DSM 18609</strain>
    </source>
</reference>
<protein>
    <submittedName>
        <fullName evidence="3">Transposase</fullName>
    </submittedName>
</protein>
<dbReference type="InterPro" id="IPR047650">
    <property type="entry name" value="Transpos_IS110"/>
</dbReference>
<dbReference type="Pfam" id="PF01548">
    <property type="entry name" value="DEDD_Tnp_IS110"/>
    <property type="match status" value="1"/>
</dbReference>
<evidence type="ECO:0000259" key="1">
    <source>
        <dbReference type="Pfam" id="PF01548"/>
    </source>
</evidence>
<gene>
    <name evidence="3" type="ORF">SAMN04488024_1301</name>
</gene>
<dbReference type="GO" id="GO:0004803">
    <property type="term" value="F:transposase activity"/>
    <property type="evidence" value="ECO:0007669"/>
    <property type="project" value="InterPro"/>
</dbReference>
<feature type="domain" description="Transposase IS110-like N-terminal" evidence="1">
    <location>
        <begin position="7"/>
        <end position="155"/>
    </location>
</feature>
<name>A0A1G7DHV1_9SPHI</name>
<organism evidence="3 4">
    <name type="scientific">Pedobacter soli</name>
    <dbReference type="NCBI Taxonomy" id="390242"/>
    <lineage>
        <taxon>Bacteria</taxon>
        <taxon>Pseudomonadati</taxon>
        <taxon>Bacteroidota</taxon>
        <taxon>Sphingobacteriia</taxon>
        <taxon>Sphingobacteriales</taxon>
        <taxon>Sphingobacteriaceae</taxon>
        <taxon>Pedobacter</taxon>
    </lineage>
</organism>
<dbReference type="AlphaFoldDB" id="A0A1G7DHV1"/>
<dbReference type="GO" id="GO:0003677">
    <property type="term" value="F:DNA binding"/>
    <property type="evidence" value="ECO:0007669"/>
    <property type="project" value="InterPro"/>
</dbReference>
<dbReference type="Pfam" id="PF02371">
    <property type="entry name" value="Transposase_20"/>
    <property type="match status" value="1"/>
</dbReference>
<dbReference type="PANTHER" id="PTHR33055">
    <property type="entry name" value="TRANSPOSASE FOR INSERTION SEQUENCE ELEMENT IS1111A"/>
    <property type="match status" value="1"/>
</dbReference>
<dbReference type="EMBL" id="FMZH01000030">
    <property type="protein sequence ID" value="SDE50656.1"/>
    <property type="molecule type" value="Genomic_DNA"/>
</dbReference>
<dbReference type="Proteomes" id="UP000199455">
    <property type="component" value="Unassembled WGS sequence"/>
</dbReference>
<evidence type="ECO:0000259" key="2">
    <source>
        <dbReference type="Pfam" id="PF02371"/>
    </source>
</evidence>
<feature type="domain" description="Transposase IS116/IS110/IS902 C-terminal" evidence="2">
    <location>
        <begin position="207"/>
        <end position="292"/>
    </location>
</feature>
<evidence type="ECO:0000313" key="3">
    <source>
        <dbReference type="EMBL" id="SDE50656.1"/>
    </source>
</evidence>
<dbReference type="RefSeq" id="WP_090773450.1">
    <property type="nucleotide sequence ID" value="NZ_FMZH01000030.1"/>
</dbReference>